<dbReference type="Gene3D" id="1.10.8.270">
    <property type="entry name" value="putative rabgap domain of human tbc1 domain family member 14 like domains"/>
    <property type="match status" value="1"/>
</dbReference>
<keyword evidence="9 13" id="KW-0779">Telomere</keyword>
<evidence type="ECO:0000256" key="9">
    <source>
        <dbReference type="ARBA" id="ARBA00022895"/>
    </source>
</evidence>
<feature type="compositionally biased region" description="Acidic residues" evidence="14">
    <location>
        <begin position="1439"/>
        <end position="1450"/>
    </location>
</feature>
<dbReference type="PROSITE" id="PS50086">
    <property type="entry name" value="TBC_RABGAP"/>
    <property type="match status" value="1"/>
</dbReference>
<keyword evidence="11 13" id="KW-0539">Nucleus</keyword>
<feature type="compositionally biased region" description="Polar residues" evidence="14">
    <location>
        <begin position="1364"/>
        <end position="1373"/>
    </location>
</feature>
<evidence type="ECO:0000256" key="7">
    <source>
        <dbReference type="ARBA" id="ARBA00022723"/>
    </source>
</evidence>
<feature type="region of interest" description="Disordered" evidence="14">
    <location>
        <begin position="132"/>
        <end position="155"/>
    </location>
</feature>
<dbReference type="Gene3D" id="1.10.132.70">
    <property type="match status" value="1"/>
</dbReference>
<name>A0A9Q8ZCY7_CURCL</name>
<keyword evidence="8 13" id="KW-0460">Magnesium</keyword>
<evidence type="ECO:0000259" key="16">
    <source>
        <dbReference type="PROSITE" id="PS50878"/>
    </source>
</evidence>
<feature type="domain" description="Rab-GAP TBC" evidence="15">
    <location>
        <begin position="1692"/>
        <end position="1897"/>
    </location>
</feature>
<dbReference type="SMART" id="SM00975">
    <property type="entry name" value="Telomerase_RBD"/>
    <property type="match status" value="1"/>
</dbReference>
<dbReference type="InterPro" id="IPR000195">
    <property type="entry name" value="Rab-GAP-TBC_dom"/>
</dbReference>
<comment type="function">
    <text evidence="13">Telomerase is a ribonucleoprotein enzyme essential for the replication of chromosome termini in most eukaryotes. It elongates telomeres. It is a reverse transcriptase that adds simple sequence repeats to chromosome ends by copying a template sequence within the RNA component of the enzyme.</text>
</comment>
<dbReference type="OrthoDB" id="289721at2759"/>
<evidence type="ECO:0000256" key="6">
    <source>
        <dbReference type="ARBA" id="ARBA00022695"/>
    </source>
</evidence>
<proteinExistence type="inferred from homology"/>
<dbReference type="EMBL" id="CP089278">
    <property type="protein sequence ID" value="USP79935.1"/>
    <property type="molecule type" value="Genomic_DNA"/>
</dbReference>
<feature type="region of interest" description="Disordered" evidence="14">
    <location>
        <begin position="1313"/>
        <end position="1624"/>
    </location>
</feature>
<sequence>MKRKRGRASPSAVASTTVSTSANAGVGASEQQRLALGQSTNATPCPYHDPLPHPHPVLQRLYPQLSTLRHYLLSTLPGSSKNRHKRIAHLGRAPPVPQHDTSPLHHVDIALARMLDSALVGTSPHALAAHHRDQDLQSFTQQPSQNTPAHTFGPGYQRQSEIVDYVIWRLFNRSSAYRPTHLLCHGFQRTGPLRPARQDSSHPTSSIPDLQQCHANSHVQTLKDPLWRRLHALLGQGGDRIMLDLLLDCAIFLPIKANTGNYYQLSGLPVSDVQTHGVAANIPSNVSAKSETAAKSSYLNCENRPPGSITFVRSRILYAKPALNAKGGVRFGLRHIHVLNRFSNQADKQQTVHIMRYIFPRQFGLHNVFTSKVDPRESAMAFKDYTLRDKDIHTTMCRQLGPKATNAQEIAKWKLRVPKRLRGSLVTQIEKLRRLNHQCSYTELLRHYCPVEHVPLHKSHGSKNSTHQPKANGAVAPEPVNDHGHPHIPDSCPIQQTCFLDLACPTAHVSAFCRVVISNTIPKAFWGDDHNQRIVMYWVDQFVALRRFESLTLHQITTISWLCPPGQDNAGKLSKSDVDKRFEIFLEFVYWLFDSFLIPLIRANFHVTESSAHRNRLFYFRHDVWRMLAEPALTTLRLNMFEELPKNSTAKLLSARRLGFSDIRLLPKKQGFRTIMNLRRRQQVWRNGAMSLGRSINTVMTSAFNAITYEKSLQPDKFGSSLFSVGDMLPKLAAFRTSLKQRGLGNMRLYFAKVDVQACFDTIPQRRLLRMIDSLMPAQAYCASKHVEMSPLPSLERLSGHYVNPMPRKRYVAHSHAATDTRPFHQLVKDRFADTKANTIFANLNMQRHEAKDDLMQLLQEHIEHNTVRIGKRFYRQKTGIPQGSVLSSILCNFFYAELEQDVLHFALGEDCLLLRLLDDFLLITITQEHARQFVHVMHKGHPEYGVVVQPAKSLVNFGVTLADGQRIATSDADGKFPYCGVCIDTTTLEISKKTDRPQTAVVEDSLTVDLARMPGQTFHRKALNAFKIQLRTMLIDPSLNSVATILANLYRSFYEAAVRCLEYARVLSRVRSMSSSVLITPFTLPQKQRGNSGAERHFAPTTSVATPAAHGPRAQQGPLLDTPVPYLRDQGLAPGLQIAPPTLKMPAVQHRRPLPPVNETDDSEYLNQDVHYISKTKSLYIVSEHSYVRSLSPPPCVRDDCADKPLHRIASPLPLSTQRKPPRPLMATLTYAHDAPSHFGAPPGSPPDLTNSKSSKSSSIHSSTLLDFMGTTENLSHFEDINLDEASGGPASFPMPANPSNRLVYEAPRPPISARTLSHPTQHSFRDLTGTAKPKYPSLKGPVNHVVQRQQTQLAAPGKQSRRALTSPSAPSLGTLGLTAPRRSSRSPSPSNVQNSLSGSRTLSRQSSRTDVLPSPGPSSRRQSWQDSKRKTVKEREAECDDEDDELPEDAVIWNIPISPRPTQERSPTPWTGENTPQTSPLPDTVEPSKPSPAPSVSQKSQRTPSPNVSSRGVSPKSPAPQTTWADTYTALDPDARKLTEALEEFQSEYERKQEITRQQPGLARSASVGPPAPKTKKPTLPPVRKSDPLIDPFQPSVEKQKYLSRTRPSWLPPKDPKEEKKHLREYQRMLARIEEAERLEAKRAQEEALAREKASRIKAEYWSSLLLPNWATEMTNPELKATHRKMWWNGIPPRLRGQVWQKAIGNDLEVTELTYNIALEKAQTEVKAHGHEALGGRYLYIIQSTHTVFPKLKMFAAQTSPENDDEQPLHKDLVNVCLAYSMYRPDIPHSKFDIHHIAALLLLNLPAPQAFIALSNLLNRPLPLSFLVHDQNAIHAAYSTTLHVLSKKAPSLAQRLESLRVEPRDYLFHALGSLFCGRLEVEHAARIMDVYAIEGDKNLPRAAVAILCILEGSCMEGDAAQVARTLKVKKIELDEDEFMARVYEAGKTS</sequence>
<dbReference type="EC" id="2.7.7.49" evidence="2 13"/>
<dbReference type="PANTHER" id="PTHR12066:SF0">
    <property type="entry name" value="TELOMERASE REVERSE TRANSCRIPTASE"/>
    <property type="match status" value="1"/>
</dbReference>
<feature type="region of interest" description="Disordered" evidence="14">
    <location>
        <begin position="1"/>
        <end position="29"/>
    </location>
</feature>
<dbReference type="GO" id="GO:0046872">
    <property type="term" value="F:metal ion binding"/>
    <property type="evidence" value="ECO:0007669"/>
    <property type="project" value="UniProtKB-KW"/>
</dbReference>
<dbReference type="PRINTS" id="PR01365">
    <property type="entry name" value="TELOMERASERT"/>
</dbReference>
<feature type="compositionally biased region" description="Polar residues" evidence="14">
    <location>
        <begin position="1393"/>
        <end position="1411"/>
    </location>
</feature>
<dbReference type="PANTHER" id="PTHR12066">
    <property type="entry name" value="TELOMERASE REVERSE TRANSCRIPTASE"/>
    <property type="match status" value="1"/>
</dbReference>
<reference evidence="17" key="1">
    <citation type="submission" date="2021-12" db="EMBL/GenBank/DDBJ databases">
        <title>Curvularia clavata genome.</title>
        <authorList>
            <person name="Cao Y."/>
        </authorList>
    </citation>
    <scope>NUCLEOTIDE SEQUENCE</scope>
    <source>
        <strain evidence="17">Yc1106</strain>
    </source>
</reference>
<keyword evidence="6 13" id="KW-0548">Nucleotidyltransferase</keyword>
<evidence type="ECO:0000256" key="3">
    <source>
        <dbReference type="ARBA" id="ARBA00016182"/>
    </source>
</evidence>
<dbReference type="GO" id="GO:0007004">
    <property type="term" value="P:telomere maintenance via telomerase"/>
    <property type="evidence" value="ECO:0007669"/>
    <property type="project" value="TreeGrafter"/>
</dbReference>
<gene>
    <name evidence="17" type="ORF">yc1106_07209</name>
</gene>
<dbReference type="SUPFAM" id="SSF47923">
    <property type="entry name" value="Ypt/Rab-GAP domain of gyp1p"/>
    <property type="match status" value="2"/>
</dbReference>
<keyword evidence="18" id="KW-1185">Reference proteome</keyword>
<evidence type="ECO:0000256" key="1">
    <source>
        <dbReference type="ARBA" id="ARBA00008001"/>
    </source>
</evidence>
<dbReference type="PROSITE" id="PS50878">
    <property type="entry name" value="RT_POL"/>
    <property type="match status" value="1"/>
</dbReference>
<dbReference type="InterPro" id="IPR000477">
    <property type="entry name" value="RT_dom"/>
</dbReference>
<dbReference type="Gene3D" id="1.10.10.750">
    <property type="entry name" value="Ypt/Rab-GAP domain of gyp1p, domain 1"/>
    <property type="match status" value="1"/>
</dbReference>
<keyword evidence="7 13" id="KW-0479">Metal-binding</keyword>
<dbReference type="Gene3D" id="1.10.472.80">
    <property type="entry name" value="Ypt/Rab-GAP domain of gyp1p, domain 3"/>
    <property type="match status" value="1"/>
</dbReference>
<comment type="subcellular location">
    <subcellularLocation>
        <location evidence="13">Nucleus</location>
    </subcellularLocation>
    <subcellularLocation>
        <location evidence="13">Chromosome</location>
        <location evidence="13">Telomere</location>
    </subcellularLocation>
</comment>
<dbReference type="GO" id="GO:0042162">
    <property type="term" value="F:telomeric DNA binding"/>
    <property type="evidence" value="ECO:0007669"/>
    <property type="project" value="TreeGrafter"/>
</dbReference>
<feature type="compositionally biased region" description="Basic and acidic residues" evidence="14">
    <location>
        <begin position="1428"/>
        <end position="1438"/>
    </location>
</feature>
<dbReference type="Pfam" id="PF12009">
    <property type="entry name" value="Telomerase_RBD"/>
    <property type="match status" value="1"/>
</dbReference>
<dbReference type="CDD" id="cd01648">
    <property type="entry name" value="TERT"/>
    <property type="match status" value="1"/>
</dbReference>
<dbReference type="SMART" id="SM00164">
    <property type="entry name" value="TBC"/>
    <property type="match status" value="1"/>
</dbReference>
<evidence type="ECO:0000256" key="10">
    <source>
        <dbReference type="ARBA" id="ARBA00022918"/>
    </source>
</evidence>
<comment type="catalytic activity">
    <reaction evidence="12 13">
        <text>DNA(n) + a 2'-deoxyribonucleoside 5'-triphosphate = DNA(n+1) + diphosphate</text>
        <dbReference type="Rhea" id="RHEA:22508"/>
        <dbReference type="Rhea" id="RHEA-COMP:17339"/>
        <dbReference type="Rhea" id="RHEA-COMP:17340"/>
        <dbReference type="ChEBI" id="CHEBI:33019"/>
        <dbReference type="ChEBI" id="CHEBI:61560"/>
        <dbReference type="ChEBI" id="CHEBI:173112"/>
        <dbReference type="EC" id="2.7.7.49"/>
    </reaction>
</comment>
<dbReference type="GO" id="GO:0000781">
    <property type="term" value="C:chromosome, telomeric region"/>
    <property type="evidence" value="ECO:0007669"/>
    <property type="project" value="UniProtKB-SubCell"/>
</dbReference>
<evidence type="ECO:0000259" key="15">
    <source>
        <dbReference type="PROSITE" id="PS50086"/>
    </source>
</evidence>
<dbReference type="GO" id="GO:0070034">
    <property type="term" value="F:telomerase RNA binding"/>
    <property type="evidence" value="ECO:0007669"/>
    <property type="project" value="TreeGrafter"/>
</dbReference>
<evidence type="ECO:0000256" key="13">
    <source>
        <dbReference type="RuleBase" id="RU365061"/>
    </source>
</evidence>
<dbReference type="Proteomes" id="UP001056012">
    <property type="component" value="Chromosome 5"/>
</dbReference>
<evidence type="ECO:0000256" key="4">
    <source>
        <dbReference type="ARBA" id="ARBA00022454"/>
    </source>
</evidence>
<dbReference type="Pfam" id="PF00566">
    <property type="entry name" value="RabGAP-TBC"/>
    <property type="match status" value="1"/>
</dbReference>
<feature type="compositionally biased region" description="Polar residues" evidence="14">
    <location>
        <begin position="1496"/>
        <end position="1514"/>
    </location>
</feature>
<evidence type="ECO:0000313" key="17">
    <source>
        <dbReference type="EMBL" id="USP79935.1"/>
    </source>
</evidence>
<accession>A0A9Q8ZCY7</accession>
<evidence type="ECO:0000256" key="5">
    <source>
        <dbReference type="ARBA" id="ARBA00022679"/>
    </source>
</evidence>
<comment type="similarity">
    <text evidence="1 13">Belongs to the reverse transcriptase family. Telomerase subfamily.</text>
</comment>
<dbReference type="VEuPathDB" id="FungiDB:yc1106_07209"/>
<protein>
    <recommendedName>
        <fullName evidence="3 13">Telomerase reverse transcriptase</fullName>
        <ecNumber evidence="2 13">2.7.7.49</ecNumber>
    </recommendedName>
    <alternativeName>
        <fullName evidence="13">Telomerase catalytic subunit</fullName>
    </alternativeName>
</protein>
<dbReference type="GO" id="GO:0003720">
    <property type="term" value="F:telomerase activity"/>
    <property type="evidence" value="ECO:0007669"/>
    <property type="project" value="InterPro"/>
</dbReference>
<dbReference type="Gene3D" id="3.30.70.2630">
    <property type="match status" value="1"/>
</dbReference>
<feature type="compositionally biased region" description="Polar residues" evidence="14">
    <location>
        <begin position="136"/>
        <end position="149"/>
    </location>
</feature>
<feature type="region of interest" description="Disordered" evidence="14">
    <location>
        <begin position="1235"/>
        <end position="1260"/>
    </location>
</feature>
<evidence type="ECO:0000313" key="18">
    <source>
        <dbReference type="Proteomes" id="UP001056012"/>
    </source>
</evidence>
<evidence type="ECO:0000256" key="8">
    <source>
        <dbReference type="ARBA" id="ARBA00022842"/>
    </source>
</evidence>
<dbReference type="InterPro" id="IPR021891">
    <property type="entry name" value="Telomerase_RBD"/>
</dbReference>
<dbReference type="InterPro" id="IPR035969">
    <property type="entry name" value="Rab-GAP_TBC_sf"/>
</dbReference>
<feature type="compositionally biased region" description="Polar residues" evidence="14">
    <location>
        <begin position="1462"/>
        <end position="1483"/>
    </location>
</feature>
<feature type="domain" description="Reverse transcriptase" evidence="16">
    <location>
        <begin position="647"/>
        <end position="984"/>
    </location>
</feature>
<feature type="compositionally biased region" description="Low complexity" evidence="14">
    <location>
        <begin position="8"/>
        <end position="26"/>
    </location>
</feature>
<dbReference type="GO" id="GO:0000333">
    <property type="term" value="C:telomerase catalytic core complex"/>
    <property type="evidence" value="ECO:0007669"/>
    <property type="project" value="TreeGrafter"/>
</dbReference>
<keyword evidence="10 13" id="KW-0695">RNA-directed DNA polymerase</keyword>
<keyword evidence="5 13" id="KW-0808">Transferase</keyword>
<dbReference type="InterPro" id="IPR003545">
    <property type="entry name" value="Telomerase_RT"/>
</dbReference>
<organism evidence="17 18">
    <name type="scientific">Curvularia clavata</name>
    <dbReference type="NCBI Taxonomy" id="95742"/>
    <lineage>
        <taxon>Eukaryota</taxon>
        <taxon>Fungi</taxon>
        <taxon>Dikarya</taxon>
        <taxon>Ascomycota</taxon>
        <taxon>Pezizomycotina</taxon>
        <taxon>Dothideomycetes</taxon>
        <taxon>Pleosporomycetidae</taxon>
        <taxon>Pleosporales</taxon>
        <taxon>Pleosporineae</taxon>
        <taxon>Pleosporaceae</taxon>
        <taxon>Curvularia</taxon>
    </lineage>
</organism>
<dbReference type="Pfam" id="PF00078">
    <property type="entry name" value="RVT_1"/>
    <property type="match status" value="1"/>
</dbReference>
<evidence type="ECO:0000256" key="2">
    <source>
        <dbReference type="ARBA" id="ARBA00012493"/>
    </source>
</evidence>
<keyword evidence="4 13" id="KW-0158">Chromosome</keyword>
<evidence type="ECO:0000256" key="14">
    <source>
        <dbReference type="SAM" id="MobiDB-lite"/>
    </source>
</evidence>
<evidence type="ECO:0000256" key="12">
    <source>
        <dbReference type="ARBA" id="ARBA00048173"/>
    </source>
</evidence>
<evidence type="ECO:0000256" key="11">
    <source>
        <dbReference type="ARBA" id="ARBA00023242"/>
    </source>
</evidence>